<dbReference type="CDD" id="cd04514">
    <property type="entry name" value="Taspase1_like"/>
    <property type="match status" value="1"/>
</dbReference>
<reference evidence="2" key="1">
    <citation type="submission" date="2021-01" db="EMBL/GenBank/DDBJ databases">
        <title>Adiantum capillus-veneris genome.</title>
        <authorList>
            <person name="Fang Y."/>
            <person name="Liao Q."/>
        </authorList>
    </citation>
    <scope>NUCLEOTIDE SEQUENCE</scope>
    <source>
        <strain evidence="2">H3</strain>
        <tissue evidence="2">Leaf</tissue>
    </source>
</reference>
<dbReference type="GO" id="GO:0004298">
    <property type="term" value="F:threonine-type endopeptidase activity"/>
    <property type="evidence" value="ECO:0007669"/>
    <property type="project" value="InterPro"/>
</dbReference>
<evidence type="ECO:0000313" key="2">
    <source>
        <dbReference type="EMBL" id="KAI5075047.1"/>
    </source>
</evidence>
<keyword evidence="3" id="KW-1185">Reference proteome</keyword>
<dbReference type="GO" id="GO:0051604">
    <property type="term" value="P:protein maturation"/>
    <property type="evidence" value="ECO:0007669"/>
    <property type="project" value="TreeGrafter"/>
</dbReference>
<dbReference type="PANTHER" id="PTHR10188:SF8">
    <property type="entry name" value="THREONINE ASPARTASE 1"/>
    <property type="match status" value="1"/>
</dbReference>
<dbReference type="Pfam" id="PF01112">
    <property type="entry name" value="Asparaginase_2"/>
    <property type="match status" value="1"/>
</dbReference>
<dbReference type="PANTHER" id="PTHR10188">
    <property type="entry name" value="L-ASPARAGINASE"/>
    <property type="match status" value="1"/>
</dbReference>
<dbReference type="GO" id="GO:0005737">
    <property type="term" value="C:cytoplasm"/>
    <property type="evidence" value="ECO:0007669"/>
    <property type="project" value="TreeGrafter"/>
</dbReference>
<evidence type="ECO:0000256" key="1">
    <source>
        <dbReference type="ARBA" id="ARBA00011601"/>
    </source>
</evidence>
<dbReference type="Proteomes" id="UP000886520">
    <property type="component" value="Chromosome 10"/>
</dbReference>
<dbReference type="AlphaFoldDB" id="A0A9D4UWG9"/>
<comment type="subunit">
    <text evidence="1">Heterotetramer of two alpha and two beta chains arranged as a dimer of alpha/beta heterodimers.</text>
</comment>
<dbReference type="SUPFAM" id="SSF56235">
    <property type="entry name" value="N-terminal nucleophile aminohydrolases (Ntn hydrolases)"/>
    <property type="match status" value="1"/>
</dbReference>
<organism evidence="2 3">
    <name type="scientific">Adiantum capillus-veneris</name>
    <name type="common">Maidenhair fern</name>
    <dbReference type="NCBI Taxonomy" id="13818"/>
    <lineage>
        <taxon>Eukaryota</taxon>
        <taxon>Viridiplantae</taxon>
        <taxon>Streptophyta</taxon>
        <taxon>Embryophyta</taxon>
        <taxon>Tracheophyta</taxon>
        <taxon>Polypodiopsida</taxon>
        <taxon>Polypodiidae</taxon>
        <taxon>Polypodiales</taxon>
        <taxon>Pteridineae</taxon>
        <taxon>Pteridaceae</taxon>
        <taxon>Vittarioideae</taxon>
        <taxon>Adiantum</taxon>
    </lineage>
</organism>
<proteinExistence type="predicted"/>
<accession>A0A9D4UWG9</accession>
<comment type="caution">
    <text evidence="2">The sequence shown here is derived from an EMBL/GenBank/DDBJ whole genome shotgun (WGS) entry which is preliminary data.</text>
</comment>
<dbReference type="InterPro" id="IPR000246">
    <property type="entry name" value="Peptidase_T2"/>
</dbReference>
<gene>
    <name evidence="2" type="ORF">GOP47_0011008</name>
</gene>
<evidence type="ECO:0000313" key="3">
    <source>
        <dbReference type="Proteomes" id="UP000886520"/>
    </source>
</evidence>
<dbReference type="EMBL" id="JABFUD020000010">
    <property type="protein sequence ID" value="KAI5075047.1"/>
    <property type="molecule type" value="Genomic_DNA"/>
</dbReference>
<dbReference type="InterPro" id="IPR037464">
    <property type="entry name" value="Taspase1"/>
</dbReference>
<protein>
    <recommendedName>
        <fullName evidence="4">Threonine aspartase</fullName>
    </recommendedName>
</protein>
<evidence type="ECO:0008006" key="4">
    <source>
        <dbReference type="Google" id="ProtNLM"/>
    </source>
</evidence>
<sequence>MDSSKRTFFVAVHVGAGYHSPANSLAYRKAMHHACLEAASVLSQKSGTGFDAVVAAVKVLEGSDITNAGLGSNLTEDGVVECDASIMDGRTCAYGAVGAAPGLQNPIEVAAALAKESLKGSLSCGRIPPM</sequence>
<dbReference type="OrthoDB" id="77601at2759"/>
<dbReference type="InterPro" id="IPR029055">
    <property type="entry name" value="Ntn_hydrolases_N"/>
</dbReference>
<name>A0A9D4UWG9_ADICA</name>